<evidence type="ECO:0000313" key="2">
    <source>
        <dbReference type="EMBL" id="KAI6659178.1"/>
    </source>
</evidence>
<comment type="caution">
    <text evidence="2">The sequence shown here is derived from an EMBL/GenBank/DDBJ whole genome shotgun (WGS) entry which is preliminary data.</text>
</comment>
<accession>A0AAV7KD88</accession>
<organism evidence="2 3">
    <name type="scientific">Oopsacas minuta</name>
    <dbReference type="NCBI Taxonomy" id="111878"/>
    <lineage>
        <taxon>Eukaryota</taxon>
        <taxon>Metazoa</taxon>
        <taxon>Porifera</taxon>
        <taxon>Hexactinellida</taxon>
        <taxon>Hexasterophora</taxon>
        <taxon>Lyssacinosida</taxon>
        <taxon>Leucopsacidae</taxon>
        <taxon>Oopsacas</taxon>
    </lineage>
</organism>
<dbReference type="AlphaFoldDB" id="A0AAV7KD88"/>
<keyword evidence="1" id="KW-0812">Transmembrane</keyword>
<dbReference type="EMBL" id="JAKMXF010000066">
    <property type="protein sequence ID" value="KAI6659178.1"/>
    <property type="molecule type" value="Genomic_DNA"/>
</dbReference>
<feature type="transmembrane region" description="Helical" evidence="1">
    <location>
        <begin position="192"/>
        <end position="215"/>
    </location>
</feature>
<dbReference type="Proteomes" id="UP001165289">
    <property type="component" value="Unassembled WGS sequence"/>
</dbReference>
<proteinExistence type="predicted"/>
<name>A0AAV7KD88_9METZ</name>
<protein>
    <recommendedName>
        <fullName evidence="4">Transmembrane protein</fullName>
    </recommendedName>
</protein>
<gene>
    <name evidence="2" type="ORF">LOD99_14852</name>
</gene>
<keyword evidence="1" id="KW-0472">Membrane</keyword>
<feature type="transmembrane region" description="Helical" evidence="1">
    <location>
        <begin position="20"/>
        <end position="41"/>
    </location>
</feature>
<evidence type="ECO:0000313" key="3">
    <source>
        <dbReference type="Proteomes" id="UP001165289"/>
    </source>
</evidence>
<evidence type="ECO:0000256" key="1">
    <source>
        <dbReference type="SAM" id="Phobius"/>
    </source>
</evidence>
<evidence type="ECO:0008006" key="4">
    <source>
        <dbReference type="Google" id="ProtNLM"/>
    </source>
</evidence>
<keyword evidence="3" id="KW-1185">Reference proteome</keyword>
<keyword evidence="1" id="KW-1133">Transmembrane helix</keyword>
<reference evidence="2 3" key="1">
    <citation type="journal article" date="2023" name="BMC Biol.">
        <title>The compact genome of the sponge Oopsacas minuta (Hexactinellida) is lacking key metazoan core genes.</title>
        <authorList>
            <person name="Santini S."/>
            <person name="Schenkelaars Q."/>
            <person name="Jourda C."/>
            <person name="Duchesne M."/>
            <person name="Belahbib H."/>
            <person name="Rocher C."/>
            <person name="Selva M."/>
            <person name="Riesgo A."/>
            <person name="Vervoort M."/>
            <person name="Leys S.P."/>
            <person name="Kodjabachian L."/>
            <person name="Le Bivic A."/>
            <person name="Borchiellini C."/>
            <person name="Claverie J.M."/>
            <person name="Renard E."/>
        </authorList>
    </citation>
    <scope>NUCLEOTIDE SEQUENCE [LARGE SCALE GENOMIC DNA]</scope>
    <source>
        <strain evidence="2">SPO-2</strain>
    </source>
</reference>
<feature type="transmembrane region" description="Helical" evidence="1">
    <location>
        <begin position="345"/>
        <end position="368"/>
    </location>
</feature>
<sequence>MEEPGKIINMVLKKGNFEKKIFIVTLAFAFGLVSLWFFGYLHGSIAFDQLQIHIDNVPINVDTPIQFDMEDCPYAFPYISKLYINFNVDEHSNTDISISYYKYKDEYEGKYMNRINNCFATVGQSCSLEVPRYEEGKYLVVRADEVQKEEKEIKGKFFWRCEKQYNMALKWLKITPRITEAKMNIERKILTITVYTILIICIVIAIPTVIILILAKVGEEPATVFHSTVDEGGSTRLEFTTENCPKISYFYSNPSELNLYLKIFPDTLSKAGITLSFYTSRSSNDSNIYFGRLALCYASPGSQCSLLIPKHVLFYPIVTADSNLDGDIDTIIFRWECLYTMNDPLIVTTVLFTLCLYVIFTILTFLYFRKRIIGTITNCFENIHAFIRAAQNEEKVLKTPTELTIDEMFRTDTTIS</sequence>